<feature type="non-terminal residue" evidence="3">
    <location>
        <position position="1"/>
    </location>
</feature>
<evidence type="ECO:0000313" key="4">
    <source>
        <dbReference type="Proteomes" id="UP000236333"/>
    </source>
</evidence>
<dbReference type="EMBL" id="PGGS01001470">
    <property type="protein sequence ID" value="PNH00361.1"/>
    <property type="molecule type" value="Genomic_DNA"/>
</dbReference>
<evidence type="ECO:0000259" key="2">
    <source>
        <dbReference type="Pfam" id="PF00134"/>
    </source>
</evidence>
<accession>A0A2J7ZJB5</accession>
<dbReference type="Gene3D" id="1.10.472.10">
    <property type="entry name" value="Cyclin-like"/>
    <property type="match status" value="1"/>
</dbReference>
<dbReference type="InterPro" id="IPR036915">
    <property type="entry name" value="Cyclin-like_sf"/>
</dbReference>
<protein>
    <recommendedName>
        <fullName evidence="2">Cyclin N-terminal domain-containing protein</fullName>
    </recommendedName>
</protein>
<feature type="region of interest" description="Disordered" evidence="1">
    <location>
        <begin position="80"/>
        <end position="117"/>
    </location>
</feature>
<dbReference type="InterPro" id="IPR006671">
    <property type="entry name" value="Cyclin_N"/>
</dbReference>
<organism evidence="3 4">
    <name type="scientific">Tetrabaena socialis</name>
    <dbReference type="NCBI Taxonomy" id="47790"/>
    <lineage>
        <taxon>Eukaryota</taxon>
        <taxon>Viridiplantae</taxon>
        <taxon>Chlorophyta</taxon>
        <taxon>core chlorophytes</taxon>
        <taxon>Chlorophyceae</taxon>
        <taxon>CS clade</taxon>
        <taxon>Chlamydomonadales</taxon>
        <taxon>Tetrabaenaceae</taxon>
        <taxon>Tetrabaena</taxon>
    </lineage>
</organism>
<dbReference type="SUPFAM" id="SSF47954">
    <property type="entry name" value="Cyclin-like"/>
    <property type="match status" value="1"/>
</dbReference>
<reference evidence="3 4" key="1">
    <citation type="journal article" date="2017" name="Mol. Biol. Evol.">
        <title>The 4-celled Tetrabaena socialis nuclear genome reveals the essential components for genetic control of cell number at the origin of multicellularity in the volvocine lineage.</title>
        <authorList>
            <person name="Featherston J."/>
            <person name="Arakaki Y."/>
            <person name="Hanschen E.R."/>
            <person name="Ferris P.J."/>
            <person name="Michod R.E."/>
            <person name="Olson B.J.S.C."/>
            <person name="Nozaki H."/>
            <person name="Durand P.M."/>
        </authorList>
    </citation>
    <scope>NUCLEOTIDE SEQUENCE [LARGE SCALE GENOMIC DNA]</scope>
    <source>
        <strain evidence="3 4">NIES-571</strain>
    </source>
</reference>
<feature type="non-terminal residue" evidence="3">
    <location>
        <position position="175"/>
    </location>
</feature>
<evidence type="ECO:0000256" key="1">
    <source>
        <dbReference type="SAM" id="MobiDB-lite"/>
    </source>
</evidence>
<feature type="domain" description="Cyclin N-terminal" evidence="2">
    <location>
        <begin position="19"/>
        <end position="95"/>
    </location>
</feature>
<dbReference type="Proteomes" id="UP000236333">
    <property type="component" value="Unassembled WGS sequence"/>
</dbReference>
<proteinExistence type="predicted"/>
<comment type="caution">
    <text evidence="3">The sequence shown here is derived from an EMBL/GenBank/DDBJ whole genome shotgun (WGS) entry which is preliminary data.</text>
</comment>
<name>A0A2J7ZJB5_9CHLO</name>
<keyword evidence="4" id="KW-1185">Reference proteome</keyword>
<dbReference type="AlphaFoldDB" id="A0A2J7ZJB5"/>
<sequence length="175" mass="18436">HFEGTHGLVLSNMSPGYVQQRPVLISRLLDLSSKLTLRDEVVHDAVLLMDRTASQAKQVSEDVLPLVGVAALIIAAKQGDSSDRVPTNGEIEQITGEPPAPATAAAPGGGAASGQAAGTGALTAMSSARSFRSDLSSSMAIRMRSFSADSLLSLSSRSFRFFCAAGQQQRRREQH</sequence>
<dbReference type="Pfam" id="PF00134">
    <property type="entry name" value="Cyclin_N"/>
    <property type="match status" value="1"/>
</dbReference>
<dbReference type="OrthoDB" id="42736at2759"/>
<gene>
    <name evidence="3" type="ORF">TSOC_013822</name>
</gene>
<evidence type="ECO:0000313" key="3">
    <source>
        <dbReference type="EMBL" id="PNH00361.1"/>
    </source>
</evidence>